<evidence type="ECO:0000313" key="1">
    <source>
        <dbReference type="EMBL" id="CAG8729517.1"/>
    </source>
</evidence>
<proteinExistence type="predicted"/>
<comment type="caution">
    <text evidence="1">The sequence shown here is derived from an EMBL/GenBank/DDBJ whole genome shotgun (WGS) entry which is preliminary data.</text>
</comment>
<accession>A0A9N9IDQ6</accession>
<keyword evidence="2" id="KW-1185">Reference proteome</keyword>
<name>A0A9N9IDQ6_9GLOM</name>
<protein>
    <submittedName>
        <fullName evidence="1">7496_t:CDS:1</fullName>
    </submittedName>
</protein>
<dbReference type="Proteomes" id="UP000789405">
    <property type="component" value="Unassembled WGS sequence"/>
</dbReference>
<evidence type="ECO:0000313" key="2">
    <source>
        <dbReference type="Proteomes" id="UP000789405"/>
    </source>
</evidence>
<dbReference type="AlphaFoldDB" id="A0A9N9IDQ6"/>
<sequence>MVDNGYEINSTNRNILLRLCNGSLQRISECHSLYDPLHYVLFLSEGDD</sequence>
<dbReference type="EMBL" id="CAJVPY010011758">
    <property type="protein sequence ID" value="CAG8729517.1"/>
    <property type="molecule type" value="Genomic_DNA"/>
</dbReference>
<feature type="non-terminal residue" evidence="1">
    <location>
        <position position="48"/>
    </location>
</feature>
<reference evidence="1" key="1">
    <citation type="submission" date="2021-06" db="EMBL/GenBank/DDBJ databases">
        <authorList>
            <person name="Kallberg Y."/>
            <person name="Tangrot J."/>
            <person name="Rosling A."/>
        </authorList>
    </citation>
    <scope>NUCLEOTIDE SEQUENCE</scope>
    <source>
        <strain evidence="1">MA453B</strain>
    </source>
</reference>
<gene>
    <name evidence="1" type="ORF">DERYTH_LOCUS14999</name>
</gene>
<dbReference type="OrthoDB" id="1748060at2759"/>
<organism evidence="1 2">
    <name type="scientific">Dentiscutata erythropus</name>
    <dbReference type="NCBI Taxonomy" id="1348616"/>
    <lineage>
        <taxon>Eukaryota</taxon>
        <taxon>Fungi</taxon>
        <taxon>Fungi incertae sedis</taxon>
        <taxon>Mucoromycota</taxon>
        <taxon>Glomeromycotina</taxon>
        <taxon>Glomeromycetes</taxon>
        <taxon>Diversisporales</taxon>
        <taxon>Gigasporaceae</taxon>
        <taxon>Dentiscutata</taxon>
    </lineage>
</organism>